<accession>A0A3A9A9F5</accession>
<dbReference type="Proteomes" id="UP000280696">
    <property type="component" value="Unassembled WGS sequence"/>
</dbReference>
<evidence type="ECO:0000313" key="3">
    <source>
        <dbReference type="Proteomes" id="UP000280696"/>
    </source>
</evidence>
<dbReference type="OrthoDB" id="9807880at2"/>
<keyword evidence="3" id="KW-1185">Reference proteome</keyword>
<proteinExistence type="predicted"/>
<name>A0A3A9A9F5_9FIRM</name>
<dbReference type="EMBL" id="RAYQ01000034">
    <property type="protein sequence ID" value="RKI87908.1"/>
    <property type="molecule type" value="Genomic_DNA"/>
</dbReference>
<organism evidence="2 3">
    <name type="scientific">Parablautia intestinalis</name>
    <dbReference type="NCBI Taxonomy" id="2320100"/>
    <lineage>
        <taxon>Bacteria</taxon>
        <taxon>Bacillati</taxon>
        <taxon>Bacillota</taxon>
        <taxon>Clostridia</taxon>
        <taxon>Lachnospirales</taxon>
        <taxon>Lachnospiraceae</taxon>
        <taxon>Parablautia</taxon>
    </lineage>
</organism>
<comment type="caution">
    <text evidence="2">The sequence shown here is derived from an EMBL/GenBank/DDBJ whole genome shotgun (WGS) entry which is preliminary data.</text>
</comment>
<reference evidence="2 3" key="1">
    <citation type="submission" date="2018-09" db="EMBL/GenBank/DDBJ databases">
        <title>Murine metabolic-syndrome-specific gut microbial biobank.</title>
        <authorList>
            <person name="Liu C."/>
        </authorList>
    </citation>
    <scope>NUCLEOTIDE SEQUENCE [LARGE SCALE GENOMIC DNA]</scope>
    <source>
        <strain evidence="2 3">0.1xD8-82</strain>
    </source>
</reference>
<gene>
    <name evidence="2" type="ORF">D7V94_20190</name>
</gene>
<dbReference type="InterPro" id="IPR010982">
    <property type="entry name" value="Lambda_DNA-bd_dom_sf"/>
</dbReference>
<evidence type="ECO:0000259" key="1">
    <source>
        <dbReference type="PROSITE" id="PS50943"/>
    </source>
</evidence>
<dbReference type="AlphaFoldDB" id="A0A3A9A9F5"/>
<feature type="domain" description="HTH cro/C1-type" evidence="1">
    <location>
        <begin position="37"/>
        <end position="59"/>
    </location>
</feature>
<dbReference type="InterPro" id="IPR001387">
    <property type="entry name" value="Cro/C1-type_HTH"/>
</dbReference>
<evidence type="ECO:0000313" key="2">
    <source>
        <dbReference type="EMBL" id="RKI87908.1"/>
    </source>
</evidence>
<dbReference type="Gene3D" id="1.10.260.40">
    <property type="entry name" value="lambda repressor-like DNA-binding domains"/>
    <property type="match status" value="1"/>
</dbReference>
<dbReference type="Pfam" id="PF13443">
    <property type="entry name" value="HTH_26"/>
    <property type="match status" value="1"/>
</dbReference>
<dbReference type="PROSITE" id="PS50943">
    <property type="entry name" value="HTH_CROC1"/>
    <property type="match status" value="1"/>
</dbReference>
<dbReference type="GO" id="GO:0003677">
    <property type="term" value="F:DNA binding"/>
    <property type="evidence" value="ECO:0007669"/>
    <property type="project" value="InterPro"/>
</dbReference>
<dbReference type="SUPFAM" id="SSF47413">
    <property type="entry name" value="lambda repressor-like DNA-binding domains"/>
    <property type="match status" value="1"/>
</dbReference>
<protein>
    <submittedName>
        <fullName evidence="2">XRE family transcriptional regulator</fullName>
    </submittedName>
</protein>
<sequence>MIDYSPLWETMKKKNISQYRLLKCKIDNKTLDALKKNNNITLLTLERLCNILECTPNDIVRFVKTDD</sequence>